<dbReference type="Gene3D" id="1.10.443.10">
    <property type="entry name" value="Intergrase catalytic core"/>
    <property type="match status" value="1"/>
</dbReference>
<evidence type="ECO:0000313" key="3">
    <source>
        <dbReference type="Proteomes" id="UP000242770"/>
    </source>
</evidence>
<evidence type="ECO:0000256" key="1">
    <source>
        <dbReference type="ARBA" id="ARBA00023172"/>
    </source>
</evidence>
<name>A0A0F7RRW0_9BASI</name>
<dbReference type="GO" id="GO:0006310">
    <property type="term" value="P:DNA recombination"/>
    <property type="evidence" value="ECO:0007669"/>
    <property type="project" value="UniProtKB-KW"/>
</dbReference>
<dbReference type="SUPFAM" id="SSF56349">
    <property type="entry name" value="DNA breaking-rejoining enzymes"/>
    <property type="match status" value="1"/>
</dbReference>
<reference evidence="3" key="1">
    <citation type="submission" date="2014-06" db="EMBL/GenBank/DDBJ databases">
        <authorList>
            <person name="Berkman P.J."/>
        </authorList>
    </citation>
    <scope>NUCLEOTIDE SEQUENCE [LARGE SCALE GENOMIC DNA]</scope>
</reference>
<protein>
    <submittedName>
        <fullName evidence="2">Uncharacterized protein</fullName>
    </submittedName>
</protein>
<dbReference type="AlphaFoldDB" id="A0A0F7RRW0"/>
<evidence type="ECO:0000313" key="2">
    <source>
        <dbReference type="EMBL" id="CDR98926.1"/>
    </source>
</evidence>
<organism evidence="2 3">
    <name type="scientific">Sporisorium scitamineum</name>
    <dbReference type="NCBI Taxonomy" id="49012"/>
    <lineage>
        <taxon>Eukaryota</taxon>
        <taxon>Fungi</taxon>
        <taxon>Dikarya</taxon>
        <taxon>Basidiomycota</taxon>
        <taxon>Ustilaginomycotina</taxon>
        <taxon>Ustilaginomycetes</taxon>
        <taxon>Ustilaginales</taxon>
        <taxon>Ustilaginaceae</taxon>
        <taxon>Sporisorium</taxon>
    </lineage>
</organism>
<gene>
    <name evidence="2" type="primary">SSCI10050.1</name>
</gene>
<dbReference type="GO" id="GO:0015074">
    <property type="term" value="P:DNA integration"/>
    <property type="evidence" value="ECO:0007669"/>
    <property type="project" value="InterPro"/>
</dbReference>
<feature type="non-terminal residue" evidence="2">
    <location>
        <position position="1"/>
    </location>
</feature>
<keyword evidence="3" id="KW-1185">Reference proteome</keyword>
<dbReference type="Proteomes" id="UP000242770">
    <property type="component" value="Unassembled WGS sequence"/>
</dbReference>
<proteinExistence type="predicted"/>
<accession>A0A0F7RRW0</accession>
<dbReference type="InterPro" id="IPR013762">
    <property type="entry name" value="Integrase-like_cat_sf"/>
</dbReference>
<keyword evidence="1" id="KW-0233">DNA recombination</keyword>
<sequence length="204" mass="21681">LPSGLLPPVIQWGQGGQQPPATFAATIGFSSPAAFLLWNGLSSSTSLLKCNLATLKLWHIDFGLDTATFNSEHLTCVARAQLQDVLATFCLTFACFLCTGKFTWEAQDDSSALTVGSVSFASDSLFATIHLPSSKMDPFQQGAMLTAPAHCGIELLAYSGHLFRRGAATWAAANSVDDDTIHALGRWHLDALQLPLATGTPIAE</sequence>
<dbReference type="GO" id="GO:0003677">
    <property type="term" value="F:DNA binding"/>
    <property type="evidence" value="ECO:0007669"/>
    <property type="project" value="InterPro"/>
</dbReference>
<dbReference type="EMBL" id="CCFA01000527">
    <property type="protein sequence ID" value="CDR98926.1"/>
    <property type="molecule type" value="Genomic_DNA"/>
</dbReference>
<dbReference type="InterPro" id="IPR011010">
    <property type="entry name" value="DNA_brk_join_enz"/>
</dbReference>